<dbReference type="Pfam" id="PF13185">
    <property type="entry name" value="GAF_2"/>
    <property type="match status" value="1"/>
</dbReference>
<dbReference type="InterPro" id="IPR003018">
    <property type="entry name" value="GAF"/>
</dbReference>
<evidence type="ECO:0000256" key="2">
    <source>
        <dbReference type="ARBA" id="ARBA00012438"/>
    </source>
</evidence>
<dbReference type="CDD" id="cd00082">
    <property type="entry name" value="HisKA"/>
    <property type="match status" value="1"/>
</dbReference>
<dbReference type="SUPFAM" id="SSF55874">
    <property type="entry name" value="ATPase domain of HSP90 chaperone/DNA topoisomerase II/histidine kinase"/>
    <property type="match status" value="1"/>
</dbReference>
<evidence type="ECO:0000256" key="5">
    <source>
        <dbReference type="ARBA" id="ARBA00022777"/>
    </source>
</evidence>
<dbReference type="Pfam" id="PF00512">
    <property type="entry name" value="HisKA"/>
    <property type="match status" value="1"/>
</dbReference>
<dbReference type="GO" id="GO:0005886">
    <property type="term" value="C:plasma membrane"/>
    <property type="evidence" value="ECO:0007669"/>
    <property type="project" value="TreeGrafter"/>
</dbReference>
<evidence type="ECO:0000256" key="3">
    <source>
        <dbReference type="ARBA" id="ARBA00022553"/>
    </source>
</evidence>
<evidence type="ECO:0000259" key="7">
    <source>
        <dbReference type="PROSITE" id="PS50109"/>
    </source>
</evidence>
<dbReference type="SUPFAM" id="SSF47384">
    <property type="entry name" value="Homodimeric domain of signal transducing histidine kinase"/>
    <property type="match status" value="1"/>
</dbReference>
<dbReference type="InterPro" id="IPR003661">
    <property type="entry name" value="HisK_dim/P_dom"/>
</dbReference>
<dbReference type="InterPro" id="IPR036097">
    <property type="entry name" value="HisK_dim/P_sf"/>
</dbReference>
<dbReference type="InterPro" id="IPR003594">
    <property type="entry name" value="HATPase_dom"/>
</dbReference>
<feature type="compositionally biased region" description="Low complexity" evidence="6">
    <location>
        <begin position="236"/>
        <end position="248"/>
    </location>
</feature>
<dbReference type="EC" id="2.7.13.3" evidence="2"/>
<feature type="domain" description="Histidine kinase" evidence="7">
    <location>
        <begin position="604"/>
        <end position="833"/>
    </location>
</feature>
<feature type="compositionally biased region" description="Polar residues" evidence="6">
    <location>
        <begin position="301"/>
        <end position="318"/>
    </location>
</feature>
<comment type="caution">
    <text evidence="8">The sequence shown here is derived from an EMBL/GenBank/DDBJ whole genome shotgun (WGS) entry which is preliminary data.</text>
</comment>
<name>A0AA88GH96_NAELO</name>
<evidence type="ECO:0000256" key="6">
    <source>
        <dbReference type="SAM" id="MobiDB-lite"/>
    </source>
</evidence>
<keyword evidence="5" id="KW-0418">Kinase</keyword>
<protein>
    <recommendedName>
        <fullName evidence="2">histidine kinase</fullName>
        <ecNumber evidence="2">2.7.13.3</ecNumber>
    </recommendedName>
</protein>
<feature type="compositionally biased region" description="Polar residues" evidence="6">
    <location>
        <begin position="85"/>
        <end position="95"/>
    </location>
</feature>
<feature type="region of interest" description="Disordered" evidence="6">
    <location>
        <begin position="139"/>
        <end position="248"/>
    </location>
</feature>
<dbReference type="Gene3D" id="3.30.565.10">
    <property type="entry name" value="Histidine kinase-like ATPase, C-terminal domain"/>
    <property type="match status" value="1"/>
</dbReference>
<gene>
    <name evidence="8" type="ORF">C9374_006534</name>
</gene>
<keyword evidence="3" id="KW-0597">Phosphoprotein</keyword>
<feature type="non-terminal residue" evidence="8">
    <location>
        <position position="1"/>
    </location>
</feature>
<proteinExistence type="predicted"/>
<dbReference type="InterPro" id="IPR005467">
    <property type="entry name" value="His_kinase_dom"/>
</dbReference>
<evidence type="ECO:0000256" key="1">
    <source>
        <dbReference type="ARBA" id="ARBA00000085"/>
    </source>
</evidence>
<comment type="catalytic activity">
    <reaction evidence="1">
        <text>ATP + protein L-histidine = ADP + protein N-phospho-L-histidine.</text>
        <dbReference type="EC" id="2.7.13.3"/>
    </reaction>
</comment>
<dbReference type="Gene3D" id="3.30.450.40">
    <property type="match status" value="1"/>
</dbReference>
<reference evidence="8 9" key="1">
    <citation type="journal article" date="2018" name="BMC Genomics">
        <title>The genome of Naegleria lovaniensis, the basis for a comparative approach to unravel pathogenicity factors of the human pathogenic amoeba N. fowleri.</title>
        <authorList>
            <person name="Liechti N."/>
            <person name="Schurch N."/>
            <person name="Bruggmann R."/>
            <person name="Wittwer M."/>
        </authorList>
    </citation>
    <scope>NUCLEOTIDE SEQUENCE [LARGE SCALE GENOMIC DNA]</scope>
    <source>
        <strain evidence="8 9">ATCC 30569</strain>
    </source>
</reference>
<dbReference type="Pfam" id="PF02518">
    <property type="entry name" value="HATPase_c"/>
    <property type="match status" value="1"/>
</dbReference>
<dbReference type="PANTHER" id="PTHR43047:SF72">
    <property type="entry name" value="OSMOSENSING HISTIDINE PROTEIN KINASE SLN1"/>
    <property type="match status" value="1"/>
</dbReference>
<dbReference type="SMART" id="SM00388">
    <property type="entry name" value="HisKA"/>
    <property type="match status" value="1"/>
</dbReference>
<evidence type="ECO:0000256" key="4">
    <source>
        <dbReference type="ARBA" id="ARBA00022679"/>
    </source>
</evidence>
<dbReference type="EMBL" id="PYSW02000028">
    <property type="protein sequence ID" value="KAG2379417.1"/>
    <property type="molecule type" value="Genomic_DNA"/>
</dbReference>
<dbReference type="Gene3D" id="1.10.287.130">
    <property type="match status" value="1"/>
</dbReference>
<dbReference type="RefSeq" id="XP_044546679.1">
    <property type="nucleotide sequence ID" value="XM_044696405.1"/>
</dbReference>
<dbReference type="PROSITE" id="PS50109">
    <property type="entry name" value="HIS_KIN"/>
    <property type="match status" value="1"/>
</dbReference>
<dbReference type="SMART" id="SM00387">
    <property type="entry name" value="HATPase_c"/>
    <property type="match status" value="1"/>
</dbReference>
<dbReference type="SUPFAM" id="SSF55781">
    <property type="entry name" value="GAF domain-like"/>
    <property type="match status" value="1"/>
</dbReference>
<sequence length="888" mass="99989">MKNDGIKFVFDVNPNYDNNFEGRVIGMNFKAVRFYIFWELYFGNDAKTTEKNHASTTQIFPHTVYAVERFSDQQQEDKIGRYYTASTTTMNQEETSSSSDNDENIGDNESTTSSTTSSDEQSMLFCGSFSGYQIMKMGEAQQQHHHTMASHVSKPPSSTSLPPPQHPKIHPSCGDDHLLDLNEPSSLGKCPFLNENITNNNDEHSPELSSQQQEHDDHIKPLDNSISPHENMETQQGSTSSSEDGLSSLLQQPGCVYATSRTLENIHNNRYASAMDLDFKSDESINEASAIRGFTNHFRGVSSSSRSNDPQSTSNDTSSLVIHQTKDCILTTHIADTTVVTPKAHCEEGCGHTDSQSHLLLRAIYNAQLSAAVHIENPSRLFLDLLNEVLCLLRCGYGYIGELKHDEFGKPFLHSHALSFAKTKLTDEARDLFARVSSCNFKFNNMNTLFGHVLLTGEAIVTNDPKNHPKRSPNHLPKGHPRMDSFLGVPLLFNNELVGMIGLANKAGGFHESDVTFLEPLCTTCSSIIVAWRYYLDREEAREKLRLSNLNLEHKILQRTQELLQSNCKLSDEVERRRKIEQELLEQQKISERVMLEKENFLRNVSHDCRTPLNAILGFSDLLLRSVDEFPITNQQLEFINLIKTSGESMLSLINDFLEIMKLEQQMKLNNELFSPYEPFEEVLDLVVLECVKKKLDLIIDYKPNFDFSTILYTDKGKMKQVLLNLLSNAVKFTQFGYVYLSVKMAALEGGLVEIEVCVKDTGIGIEKDNLMKIGQPFVQFKGKHDSSQPKQGTGLGVSISKMIAQGLGGNLKVDSQGLGCGSEFTFICKVPYKTSADLTPEEQQAIHQREMVKFEAINTILQRDVAYFMEAEQCNELKILILDRSNL</sequence>
<dbReference type="SMART" id="SM00065">
    <property type="entry name" value="GAF"/>
    <property type="match status" value="1"/>
</dbReference>
<feature type="region of interest" description="Disordered" evidence="6">
    <location>
        <begin position="85"/>
        <end position="121"/>
    </location>
</feature>
<keyword evidence="9" id="KW-1185">Reference proteome</keyword>
<keyword evidence="4" id="KW-0808">Transferase</keyword>
<accession>A0AA88GH96</accession>
<dbReference type="Proteomes" id="UP000816034">
    <property type="component" value="Unassembled WGS sequence"/>
</dbReference>
<organism evidence="8 9">
    <name type="scientific">Naegleria lovaniensis</name>
    <name type="common">Amoeba</name>
    <dbReference type="NCBI Taxonomy" id="51637"/>
    <lineage>
        <taxon>Eukaryota</taxon>
        <taxon>Discoba</taxon>
        <taxon>Heterolobosea</taxon>
        <taxon>Tetramitia</taxon>
        <taxon>Eutetramitia</taxon>
        <taxon>Vahlkampfiidae</taxon>
        <taxon>Naegleria</taxon>
    </lineage>
</organism>
<dbReference type="InterPro" id="IPR036890">
    <property type="entry name" value="HATPase_C_sf"/>
</dbReference>
<evidence type="ECO:0000313" key="8">
    <source>
        <dbReference type="EMBL" id="KAG2379417.1"/>
    </source>
</evidence>
<dbReference type="InterPro" id="IPR029016">
    <property type="entry name" value="GAF-like_dom_sf"/>
</dbReference>
<evidence type="ECO:0000313" key="9">
    <source>
        <dbReference type="Proteomes" id="UP000816034"/>
    </source>
</evidence>
<dbReference type="GeneID" id="68098988"/>
<dbReference type="GO" id="GO:0000155">
    <property type="term" value="F:phosphorelay sensor kinase activity"/>
    <property type="evidence" value="ECO:0007669"/>
    <property type="project" value="InterPro"/>
</dbReference>
<dbReference type="AlphaFoldDB" id="A0AA88GH96"/>
<feature type="region of interest" description="Disordered" evidence="6">
    <location>
        <begin position="299"/>
        <end position="318"/>
    </location>
</feature>
<dbReference type="PANTHER" id="PTHR43047">
    <property type="entry name" value="TWO-COMPONENT HISTIDINE PROTEIN KINASE"/>
    <property type="match status" value="1"/>
</dbReference>
<dbReference type="InterPro" id="IPR004358">
    <property type="entry name" value="Sig_transdc_His_kin-like_C"/>
</dbReference>
<dbReference type="GO" id="GO:0009927">
    <property type="term" value="F:histidine phosphotransfer kinase activity"/>
    <property type="evidence" value="ECO:0007669"/>
    <property type="project" value="TreeGrafter"/>
</dbReference>
<dbReference type="PRINTS" id="PR00344">
    <property type="entry name" value="BCTRLSENSOR"/>
</dbReference>